<name>A0A9D1XKT3_9FIRM</name>
<evidence type="ECO:0000256" key="3">
    <source>
        <dbReference type="ARBA" id="ARBA00022629"/>
    </source>
</evidence>
<proteinExistence type="inferred from homology"/>
<dbReference type="InterPro" id="IPR036388">
    <property type="entry name" value="WH-like_DNA-bd_sf"/>
</dbReference>
<reference evidence="4" key="2">
    <citation type="submission" date="2021-04" db="EMBL/GenBank/DDBJ databases">
        <authorList>
            <person name="Gilroy R."/>
        </authorList>
    </citation>
    <scope>NUCLEOTIDE SEQUENCE</scope>
    <source>
        <strain evidence="4">ChiGjej1B1-14440</strain>
    </source>
</reference>
<keyword evidence="3" id="KW-0119">Carbohydrate metabolism</keyword>
<comment type="similarity">
    <text evidence="2">Belongs to the ROK (NagC/XylR) family.</text>
</comment>
<comment type="caution">
    <text evidence="4">The sequence shown here is derived from an EMBL/GenBank/DDBJ whole genome shotgun (WGS) entry which is preliminary data.</text>
</comment>
<keyword evidence="3" id="KW-0859">Xylose metabolism</keyword>
<dbReference type="SUPFAM" id="SSF53067">
    <property type="entry name" value="Actin-like ATPase domain"/>
    <property type="match status" value="1"/>
</dbReference>
<evidence type="ECO:0000313" key="4">
    <source>
        <dbReference type="EMBL" id="HIX81060.1"/>
    </source>
</evidence>
<comment type="function">
    <text evidence="1">Transcriptional repressor of xylose-utilizing enzymes.</text>
</comment>
<organism evidence="4 5">
    <name type="scientific">Candidatus Erysipelatoclostridium merdavium</name>
    <dbReference type="NCBI Taxonomy" id="2838566"/>
    <lineage>
        <taxon>Bacteria</taxon>
        <taxon>Bacillati</taxon>
        <taxon>Bacillota</taxon>
        <taxon>Erysipelotrichia</taxon>
        <taxon>Erysipelotrichales</taxon>
        <taxon>Erysipelotrichales incertae sedis</taxon>
    </lineage>
</organism>
<gene>
    <name evidence="4" type="ORF">H9980_03685</name>
</gene>
<evidence type="ECO:0000256" key="1">
    <source>
        <dbReference type="ARBA" id="ARBA00002486"/>
    </source>
</evidence>
<dbReference type="CDD" id="cd23763">
    <property type="entry name" value="ASKHA_ATPase_ROK"/>
    <property type="match status" value="1"/>
</dbReference>
<dbReference type="Gene3D" id="3.30.420.40">
    <property type="match status" value="2"/>
</dbReference>
<dbReference type="PANTHER" id="PTHR18964:SF149">
    <property type="entry name" value="BIFUNCTIONAL UDP-N-ACETYLGLUCOSAMINE 2-EPIMERASE_N-ACETYLMANNOSAMINE KINASE"/>
    <property type="match status" value="1"/>
</dbReference>
<dbReference type="InterPro" id="IPR000600">
    <property type="entry name" value="ROK"/>
</dbReference>
<evidence type="ECO:0000313" key="5">
    <source>
        <dbReference type="Proteomes" id="UP000886724"/>
    </source>
</evidence>
<dbReference type="InterPro" id="IPR036390">
    <property type="entry name" value="WH_DNA-bd_sf"/>
</dbReference>
<dbReference type="SUPFAM" id="SSF46785">
    <property type="entry name" value="Winged helix' DNA-binding domain"/>
    <property type="match status" value="1"/>
</dbReference>
<dbReference type="Pfam" id="PF00480">
    <property type="entry name" value="ROK"/>
    <property type="match status" value="1"/>
</dbReference>
<accession>A0A9D1XKT3</accession>
<reference evidence="4" key="1">
    <citation type="journal article" date="2021" name="PeerJ">
        <title>Extensive microbial diversity within the chicken gut microbiome revealed by metagenomics and culture.</title>
        <authorList>
            <person name="Gilroy R."/>
            <person name="Ravi A."/>
            <person name="Getino M."/>
            <person name="Pursley I."/>
            <person name="Horton D.L."/>
            <person name="Alikhan N.F."/>
            <person name="Baker D."/>
            <person name="Gharbi K."/>
            <person name="Hall N."/>
            <person name="Watson M."/>
            <person name="Adriaenssens E.M."/>
            <person name="Foster-Nyarko E."/>
            <person name="Jarju S."/>
            <person name="Secka A."/>
            <person name="Antonio M."/>
            <person name="Oren A."/>
            <person name="Chaudhuri R.R."/>
            <person name="La Ragione R."/>
            <person name="Hildebrand F."/>
            <person name="Pallen M.J."/>
        </authorList>
    </citation>
    <scope>NUCLEOTIDE SEQUENCE</scope>
    <source>
        <strain evidence="4">ChiGjej1B1-14440</strain>
    </source>
</reference>
<dbReference type="GO" id="GO:0042732">
    <property type="term" value="P:D-xylose metabolic process"/>
    <property type="evidence" value="ECO:0007669"/>
    <property type="project" value="UniProtKB-KW"/>
</dbReference>
<sequence>MKRIGTGKLREQNDRLVYKYLALGKPVTKRELSNKTGLTFATIGNILNDFKEQNIVIEKETVVLKKGRPTVTYTLNPEFFHTLSIILARKQEQNFFYYQINNSLFEVIKSNQEIIDLTNIDVLIERIKQIISSDKKITIIAIGVPSIVFEDIVIESDIIELKNLNLKEEVEKATGIKTVVKNEMNYCAYGFYDKLTDKKDVCYVTFPKQSGPGCGSVINGELLQGHNNIAGEIIYLPIFEFLKHHDQKRINYDENNIALALATLATIINPAYIVISGEALEKINLKLMEEICLQYIPKKFMAKIIYCEDCIDDFFNGIIKYTGQRYLLDE</sequence>
<dbReference type="PANTHER" id="PTHR18964">
    <property type="entry name" value="ROK (REPRESSOR, ORF, KINASE) FAMILY"/>
    <property type="match status" value="1"/>
</dbReference>
<evidence type="ECO:0000256" key="2">
    <source>
        <dbReference type="ARBA" id="ARBA00006479"/>
    </source>
</evidence>
<dbReference type="EMBL" id="DXET01000087">
    <property type="protein sequence ID" value="HIX81060.1"/>
    <property type="molecule type" value="Genomic_DNA"/>
</dbReference>
<dbReference type="Gene3D" id="1.10.10.10">
    <property type="entry name" value="Winged helix-like DNA-binding domain superfamily/Winged helix DNA-binding domain"/>
    <property type="match status" value="1"/>
</dbReference>
<dbReference type="Proteomes" id="UP000886724">
    <property type="component" value="Unassembled WGS sequence"/>
</dbReference>
<dbReference type="AlphaFoldDB" id="A0A9D1XKT3"/>
<protein>
    <submittedName>
        <fullName evidence="4">ROK family transcriptional regulator</fullName>
    </submittedName>
</protein>
<dbReference type="InterPro" id="IPR043129">
    <property type="entry name" value="ATPase_NBD"/>
</dbReference>